<dbReference type="STRING" id="6689.A0A3R7M1K4"/>
<name>A0A3R7M1K4_PENVA</name>
<dbReference type="InterPro" id="IPR056748">
    <property type="entry name" value="VPS13-like_C"/>
</dbReference>
<dbReference type="Pfam" id="PF25033">
    <property type="entry name" value="VPS13_M"/>
    <property type="match status" value="1"/>
</dbReference>
<feature type="compositionally biased region" description="Acidic residues" evidence="4">
    <location>
        <begin position="1984"/>
        <end position="1997"/>
    </location>
</feature>
<dbReference type="InterPro" id="IPR056747">
    <property type="entry name" value="VPS13-like_M"/>
</dbReference>
<evidence type="ECO:0000259" key="7">
    <source>
        <dbReference type="Pfam" id="PF25036"/>
    </source>
</evidence>
<dbReference type="Proteomes" id="UP000283509">
    <property type="component" value="Unassembled WGS sequence"/>
</dbReference>
<dbReference type="InterPro" id="IPR026847">
    <property type="entry name" value="VPS13"/>
</dbReference>
<feature type="domain" description="Vacuolar protein sorting-associated protein 13 VPS13 adaptor binding" evidence="7">
    <location>
        <begin position="2219"/>
        <end position="2779"/>
    </location>
</feature>
<feature type="region of interest" description="Disordered" evidence="4">
    <location>
        <begin position="1979"/>
        <end position="2042"/>
    </location>
</feature>
<comment type="caution">
    <text evidence="9">The sequence shown here is derived from an EMBL/GenBank/DDBJ whole genome shotgun (WGS) entry which is preliminary data.</text>
</comment>
<feature type="compositionally biased region" description="Polar residues" evidence="4">
    <location>
        <begin position="1895"/>
        <end position="1906"/>
    </location>
</feature>
<dbReference type="InterPro" id="IPR026854">
    <property type="entry name" value="VPS13_N"/>
</dbReference>
<evidence type="ECO:0000259" key="5">
    <source>
        <dbReference type="Pfam" id="PF12624"/>
    </source>
</evidence>
<organism evidence="9 10">
    <name type="scientific">Penaeus vannamei</name>
    <name type="common">Whiteleg shrimp</name>
    <name type="synonym">Litopenaeus vannamei</name>
    <dbReference type="NCBI Taxonomy" id="6689"/>
    <lineage>
        <taxon>Eukaryota</taxon>
        <taxon>Metazoa</taxon>
        <taxon>Ecdysozoa</taxon>
        <taxon>Arthropoda</taxon>
        <taxon>Crustacea</taxon>
        <taxon>Multicrustacea</taxon>
        <taxon>Malacostraca</taxon>
        <taxon>Eumalacostraca</taxon>
        <taxon>Eucarida</taxon>
        <taxon>Decapoda</taxon>
        <taxon>Dendrobranchiata</taxon>
        <taxon>Penaeoidea</taxon>
        <taxon>Penaeidae</taxon>
        <taxon>Penaeus</taxon>
    </lineage>
</organism>
<evidence type="ECO:0000256" key="4">
    <source>
        <dbReference type="SAM" id="MobiDB-lite"/>
    </source>
</evidence>
<evidence type="ECO:0000259" key="6">
    <source>
        <dbReference type="Pfam" id="PF25033"/>
    </source>
</evidence>
<dbReference type="GO" id="GO:0045053">
    <property type="term" value="P:protein retention in Golgi apparatus"/>
    <property type="evidence" value="ECO:0007669"/>
    <property type="project" value="TreeGrafter"/>
</dbReference>
<keyword evidence="2" id="KW-0813">Transport</keyword>
<feature type="domain" description="Chorein N-terminal" evidence="5">
    <location>
        <begin position="7"/>
        <end position="791"/>
    </location>
</feature>
<reference evidence="9 10" key="1">
    <citation type="submission" date="2018-04" db="EMBL/GenBank/DDBJ databases">
        <authorList>
            <person name="Zhang X."/>
            <person name="Yuan J."/>
            <person name="Li F."/>
            <person name="Xiang J."/>
        </authorList>
    </citation>
    <scope>NUCLEOTIDE SEQUENCE [LARGE SCALE GENOMIC DNA]</scope>
    <source>
        <tissue evidence="9">Muscle</tissue>
    </source>
</reference>
<dbReference type="GO" id="GO:0006869">
    <property type="term" value="P:lipid transport"/>
    <property type="evidence" value="ECO:0007669"/>
    <property type="project" value="UniProtKB-KW"/>
</dbReference>
<dbReference type="OrthoDB" id="428159at2759"/>
<feature type="domain" description="VPS13-like middle region" evidence="6">
    <location>
        <begin position="1100"/>
        <end position="1918"/>
    </location>
</feature>
<comment type="similarity">
    <text evidence="1">Belongs to the VPS13 family.</text>
</comment>
<dbReference type="PANTHER" id="PTHR16166:SF146">
    <property type="entry name" value="VACUOLAR PROTEIN SORTING-ASSOCIATED PROTEIN 13A-LIKE ISOFORM X1"/>
    <property type="match status" value="1"/>
</dbReference>
<gene>
    <name evidence="9" type="ORF">C7M84_012546</name>
</gene>
<feature type="region of interest" description="Disordered" evidence="4">
    <location>
        <begin position="883"/>
        <end position="904"/>
    </location>
</feature>
<evidence type="ECO:0000313" key="9">
    <source>
        <dbReference type="EMBL" id="ROT69279.1"/>
    </source>
</evidence>
<dbReference type="GO" id="GO:0006623">
    <property type="term" value="P:protein targeting to vacuole"/>
    <property type="evidence" value="ECO:0007669"/>
    <property type="project" value="TreeGrafter"/>
</dbReference>
<feature type="region of interest" description="Disordered" evidence="4">
    <location>
        <begin position="1880"/>
        <end position="1941"/>
    </location>
</feature>
<evidence type="ECO:0000256" key="3">
    <source>
        <dbReference type="ARBA" id="ARBA00023055"/>
    </source>
</evidence>
<keyword evidence="3" id="KW-0445">Lipid transport</keyword>
<feature type="domain" description="Intermembrane lipid transfer protein VPS13-like C-terminal" evidence="8">
    <location>
        <begin position="3404"/>
        <end position="3510"/>
    </location>
</feature>
<feature type="compositionally biased region" description="Acidic residues" evidence="4">
    <location>
        <begin position="1911"/>
        <end position="1922"/>
    </location>
</feature>
<evidence type="ECO:0000259" key="8">
    <source>
        <dbReference type="Pfam" id="PF25037"/>
    </source>
</evidence>
<evidence type="ECO:0000313" key="10">
    <source>
        <dbReference type="Proteomes" id="UP000283509"/>
    </source>
</evidence>
<evidence type="ECO:0000256" key="2">
    <source>
        <dbReference type="ARBA" id="ARBA00022448"/>
    </source>
</evidence>
<dbReference type="Pfam" id="PF25036">
    <property type="entry name" value="VPS13_VAB"/>
    <property type="match status" value="1"/>
</dbReference>
<reference evidence="9 10" key="2">
    <citation type="submission" date="2019-01" db="EMBL/GenBank/DDBJ databases">
        <title>The decoding of complex shrimp genome reveals the adaptation for benthos swimmer, frequently molting mechanism and breeding impact on genome.</title>
        <authorList>
            <person name="Sun Y."/>
            <person name="Gao Y."/>
            <person name="Yu Y."/>
        </authorList>
    </citation>
    <scope>NUCLEOTIDE SEQUENCE [LARGE SCALE GENOMIC DNA]</scope>
    <source>
        <tissue evidence="9">Muscle</tissue>
    </source>
</reference>
<feature type="compositionally biased region" description="Basic and acidic residues" evidence="4">
    <location>
        <begin position="1998"/>
        <end position="2010"/>
    </location>
</feature>
<keyword evidence="10" id="KW-1185">Reference proteome</keyword>
<dbReference type="PANTHER" id="PTHR16166">
    <property type="entry name" value="VACUOLAR PROTEIN SORTING-ASSOCIATED PROTEIN VPS13"/>
    <property type="match status" value="1"/>
</dbReference>
<feature type="region of interest" description="Disordered" evidence="4">
    <location>
        <begin position="2134"/>
        <end position="2171"/>
    </location>
</feature>
<sequence length="3551" mass="398802">MEWLAKKVVAGIVNRYFGQYLEDINTQEVNDALLSGQVNLTNLKIRRDALSVLDLYYGSPLPIEVKKGTIGRISLTIPYSSFFTQPVVINIEDVFVLVTPIVEYDEERERDLDRARKKQTLSHLFPDPTPVHASLDTTSLWGLLYNRIWNNLELHINNVHIRYEDATSCHEPLVIGFCLQSLAADTTNHKWKKAQVDGNAVTINKVVDFVSASLYINPRSDRQRLVKPHINSDLWQQYLQQGLDTFSINDEPFQFILQPVRCKVKMRQQMRREARVPGLLVDAVVKDAALTLSHQQYTALNELIVAFDAINTNRRFLKYKPDVPLKRHAVEWWQYAIKAVIHEYIRPYSWARIKNHRAQYRSYLHLYKKHLIEGYNSELEADLLKIEDALSLTNIVLARMHAKIKVSQDEPEMVHPVESSGNGWFSWLWAKRGTDVIDGDDECVDIVGSRRKNGVFSSLTDDERHQLHAALVQLEAPVDNEKHRDDIDQKVYFSLQNVSLTLKDTVHDIALATLSGFVMSAENRNGIKYQKLSAKAESFNLEAANMDQELVYVMKLVEPTPSAGYGIAFSVDLERNPMNVGSDYAVTMKLDPLELLYNQHACAEIVYFFRVPHKKYRGFEEVARDTLNEMVNTGRAAVEYAIARHKTVNLDIDIKSPYIVLPEHGSIQKGGNVLVLDMGGLKVNSEIGGQTVDLEDATRMELEERLYDRLTITVNQLQVLFADSGDEWRVHRTRDDSDSHLLPRVRVKVDLANSIHPEYRQQPRQKIDIHITPLKLNLSDSRLSHLVEFAHHLPVLHSGMIIPDSVDNGRLPRQDLDLQHCLIEPNVSELLGIRDNLLNRLKKKLIPDNTDMHATPPLLRHVRPLSSVDTISQTSLELEKYFSASDNSDDEGETWGKPVDVPGFEDNTSPKNMITILSRFCIDEIVVGISRSNEHGERPYLMVRATHLVVESAMMDYGPAVQVTLSSLHLVDKYHHNPTGEYLELVSSPQTGCVATILYRKVRANCPDFKSHFHSCEQSLVVDFSTLNLVWHRGSIITLTNFLTLLSAKLGHIEQKIPKVSIPNSFMTWLTSGPEDPPVPSGATKWSFATHLHTLSLKLCDNEVEFLQAKIGGLQGECVFKANEKKILRASLLELVVDDLSDMTLHPRIIEIEEDRVFDIKLVHFSPTHKGVEEIDTSPHGINPDASLRIRIGRVQCVFLCKFFADLQRFMEPVLNREGTQIAFKHAEKAAGASIDELVSGRKISLSIDIHAPTVLVPQKSDSPSLLVFNLGDLKIDNLFKAVPGGGGGAIENILVELGPLQIYRAVMTLGGGLEMQEDILEPAVIRADVKRSLIPQCRDLLSWDIGIHMGALCINMGQCDLNTILAVMTQNRAEAQFTDTNIHSQPLTPVDLGTPVVGDDNVGRLQAFLTHSVDIYRIADALISLDGLTVTLYTDMDEVLSSPVRDAASALCRLEVGEIEVHGDMNSDRSMDVRLTLHSFDLFDVRTDNSHAVKKIFGQYSSEMQMNFGRFSVSVPPMMDLMYKVSPNGDAAIEASVERTRLNMSVGFAIAMYKYVNGAIPSTASTSGGILNPGFVGDLGTTVDGVRIIRRPPSSVDSTSGYLSTVTSNMDDQKTLSISLKVKRPEIVLFADPDETVSRVLVMRCEIHVDYSRHPGNESFHFSLDGCQVFATMYTYHGQSPYSIMMPCDIEGSWVFRSVEEGVRAELKVSHIHLHLNPPIVHLLINVVEELMRNLSPPMIPFRLQRPTADLDDLWSPKPLTANISPTHPDDEVYIKPEYPSTKPQQRLVIRCSVISVSFERQSLKSAVPVLLMKAALNTEINDWSKLMYTKAEIQLQLSCYNKEFSTWEPVIEPVSEDGKVMRPWEALIRTLQHQAQPIGIKRNRSGPHYDSVDSGSSNNRNSYISCVLDDSDSSTDEEHQDNEMVVLKPHATSKIKRSSIKRSTADLGSFTGYPLDSDSETEDGLIHKISSAFSHMFSSDSEGSEEEESSDDILEDDKKRVRDRHERSLSSAEGQDSQEEADGVFNPPQLIPDAVDGPALTPEDAETGELATCIFVDSRDHMEVSLTPHIMTSIYDLVTEYLDKPEKPQPIVSSANPIAQEIVVVNEIGPNSKVTVVAQEEVDGETRFEVLTSAKYQEPDSLPSSPASGKSRSRGESASDDEGWPEGMGDWDHLSLNSCPAISISGHSADIPFVEPVFDQLCPNPVTLYQDITKHRVQISVPGFDELTVFVGKRSRSRIFQLSPPRNDRRYHLIVTVQVDHHTTKVIVRSPLQIMNDLPLPINICFKKSILEMLGSSLGELHARVVSPVNPFEPHVPMITLQPDQIFTVPLTVAYHSSLHIQPAAADHSVSELGVWWKELLSSSRSHILTCKAKIEQDPTIAAAVIIQEGMKLSSLQWEGLGGVLPNYILRVVPPLAIHNHLPCTLVLTHPTLGQPLMLDPGAQTTLYKVSIEEKVILQVQVLNYLSSDWSGTLEIGAEKGNEHRTLILSHGDGDARRKLEITLYTVRSGSTAIYVYSPYWIVNKTGLPLYIRGARSKVIYELNGQEEIILFRYKRNYPHKLKIRVVESDWSRRWSCEAVGSCGVVVCTDNNRGKKYRLLAKVKQSTLKAEMPSEGVQGHSHGKLHLTKIVTLMPYFLVRNLTQRPLRFMQENDKVELWYDIPPQQCMTFWPDSENMHMVVRYRDQQVRSQHFHFNSNHSTVLRMEKGRALTASVSGVGSDNPVTVTFDRYQAGDAPVKIENWCEDVHLRLHQKGSNQTHLLAPHQSQLYTWDDPTLPHELLWNIYNRKSEDILAVINKDEHGSKCVTVTSLKPGLVRTKSQSSLGTPKTRPKRLSPRPRAKTIASCSSTDSEDEDPDNVAKTRKDKILVHWVSYKQGDQRVLLFTQSDHLAATTRLPMERATFEICIALEKLGISLVNKRQREIAYLSLMPGAPKWELEVDGVWKVPPSLELVAWLEDQYLNNRSSKVNLKGSLQIKKNPVKVEVDLAKMYMIKPFSGKLRRTKRPAIWLHYRHSQHYSFASAQIHRLQVDNQLLDAVFPSVFYPSNENGAVHPCVSSCLLLHSAAGQLTTIKHLSLVAQEFHLKLDKGFLLSMHEVLEPVLPSLHPSNVHTELKKLKTPVIFSAMQNLQTNDEGPHVERVCIAGLRVRFSFSPRGTVFGSQSSQSDVLEWFLTSLGATLTEMKNISISIGHYERESIPWDKLVVDFMDHAKYQVVQQIYVLVLGLDILGNPYQRLRDLSQGVKDLIYQPALGIIEGPDEFAEGIARGAQSLMGHVVGGTADSLNLISSAIGNTIAVLSFDDDYKKKRLQRLDMQSSLPVTMIHVGKTFVMGVVHGVSGVVVKPIMGAQQDGVEGFFRGLGRGIMGLITKPTLGVIDSVAMACDSIRRAVDLGYDIIVRSRVPRHVSPYVAMRPYNSHEAAGMALLASLNHGHYTQTDWYFAHAPLSESERPDIVLISDKHIFKLERCSMWGGWEVSWRVAVRNLLHQPTIKDNTILLVLRQDESHSQLSGSEHQIKSNDVNVLLFLVRCIEVLTTLHMVDQPCPRNQ</sequence>
<feature type="region of interest" description="Disordered" evidence="4">
    <location>
        <begin position="2820"/>
        <end position="2863"/>
    </location>
</feature>
<accession>A0A3R7M1K4</accession>
<proteinExistence type="inferred from homology"/>
<dbReference type="Pfam" id="PF12624">
    <property type="entry name" value="VPS13_N"/>
    <property type="match status" value="1"/>
</dbReference>
<dbReference type="EMBL" id="QCYY01002588">
    <property type="protein sequence ID" value="ROT69279.1"/>
    <property type="molecule type" value="Genomic_DNA"/>
</dbReference>
<protein>
    <submittedName>
        <fullName evidence="9">Putative vacuolar protein sorting-associated protein 13A-like</fullName>
    </submittedName>
</protein>
<dbReference type="InterPro" id="IPR009543">
    <property type="entry name" value="VPS13_VAB"/>
</dbReference>
<evidence type="ECO:0000256" key="1">
    <source>
        <dbReference type="ARBA" id="ARBA00006545"/>
    </source>
</evidence>
<feature type="compositionally biased region" description="Basic residues" evidence="4">
    <location>
        <begin position="2832"/>
        <end position="2843"/>
    </location>
</feature>
<dbReference type="Pfam" id="PF25037">
    <property type="entry name" value="VPS13_C"/>
    <property type="match status" value="1"/>
</dbReference>